<evidence type="ECO:0000256" key="5">
    <source>
        <dbReference type="ARBA" id="ARBA00023163"/>
    </source>
</evidence>
<dbReference type="GO" id="GO:0000976">
    <property type="term" value="F:transcription cis-regulatory region binding"/>
    <property type="evidence" value="ECO:0007669"/>
    <property type="project" value="TreeGrafter"/>
</dbReference>
<dbReference type="PANTHER" id="PTHR37534">
    <property type="entry name" value="TRANSCRIPTIONAL ACTIVATOR PROTEIN UGA3"/>
    <property type="match status" value="1"/>
</dbReference>
<evidence type="ECO:0000256" key="6">
    <source>
        <dbReference type="ARBA" id="ARBA00023242"/>
    </source>
</evidence>
<evidence type="ECO:0000256" key="2">
    <source>
        <dbReference type="ARBA" id="ARBA00022833"/>
    </source>
</evidence>
<keyword evidence="6" id="KW-0539">Nucleus</keyword>
<comment type="subcellular location">
    <subcellularLocation>
        <location evidence="1">Nucleus</location>
    </subcellularLocation>
</comment>
<accession>A0AAE0MY92</accession>
<reference evidence="8" key="2">
    <citation type="submission" date="2023-06" db="EMBL/GenBank/DDBJ databases">
        <authorList>
            <consortium name="Lawrence Berkeley National Laboratory"/>
            <person name="Haridas S."/>
            <person name="Hensen N."/>
            <person name="Bonometti L."/>
            <person name="Westerberg I."/>
            <person name="Brannstrom I.O."/>
            <person name="Guillou S."/>
            <person name="Cros-Aarteil S."/>
            <person name="Calhoun S."/>
            <person name="Kuo A."/>
            <person name="Mondo S."/>
            <person name="Pangilinan J."/>
            <person name="Riley R."/>
            <person name="Labutti K."/>
            <person name="Andreopoulos B."/>
            <person name="Lipzen A."/>
            <person name="Chen C."/>
            <person name="Yanf M."/>
            <person name="Daum C."/>
            <person name="Ng V."/>
            <person name="Clum A."/>
            <person name="Steindorff A."/>
            <person name="Ohm R."/>
            <person name="Martin F."/>
            <person name="Silar P."/>
            <person name="Natvig D."/>
            <person name="Lalanne C."/>
            <person name="Gautier V."/>
            <person name="Ament-Velasquez S.L."/>
            <person name="Kruys A."/>
            <person name="Hutchinson M.I."/>
            <person name="Powell A.J."/>
            <person name="Barry K."/>
            <person name="Miller A.N."/>
            <person name="Grigoriev I.V."/>
            <person name="Debuchy R."/>
            <person name="Gladieux P."/>
            <person name="Thoren M.H."/>
            <person name="Johannesson H."/>
        </authorList>
    </citation>
    <scope>NUCLEOTIDE SEQUENCE</scope>
    <source>
        <strain evidence="8">CBS 958.72</strain>
    </source>
</reference>
<dbReference type="Proteomes" id="UP001287356">
    <property type="component" value="Unassembled WGS sequence"/>
</dbReference>
<name>A0AAE0MY92_9PEZI</name>
<keyword evidence="3" id="KW-0805">Transcription regulation</keyword>
<dbReference type="InterPro" id="IPR036864">
    <property type="entry name" value="Zn2-C6_fun-type_DNA-bd_sf"/>
</dbReference>
<dbReference type="CDD" id="cd00067">
    <property type="entry name" value="GAL4"/>
    <property type="match status" value="1"/>
</dbReference>
<evidence type="ECO:0000313" key="9">
    <source>
        <dbReference type="Proteomes" id="UP001287356"/>
    </source>
</evidence>
<evidence type="ECO:0000313" key="8">
    <source>
        <dbReference type="EMBL" id="KAK3361387.1"/>
    </source>
</evidence>
<dbReference type="Pfam" id="PF11951">
    <property type="entry name" value="Fungal_trans_2"/>
    <property type="match status" value="1"/>
</dbReference>
<dbReference type="PANTHER" id="PTHR37534:SF39">
    <property type="entry name" value="TRANSCRIPTION FACTOR DOMAIN-CONTAINING PROTEIN"/>
    <property type="match status" value="1"/>
</dbReference>
<dbReference type="InterPro" id="IPR001138">
    <property type="entry name" value="Zn2Cys6_DnaBD"/>
</dbReference>
<dbReference type="GO" id="GO:0008270">
    <property type="term" value="F:zinc ion binding"/>
    <property type="evidence" value="ECO:0007669"/>
    <property type="project" value="InterPro"/>
</dbReference>
<comment type="caution">
    <text evidence="8">The sequence shown here is derived from an EMBL/GenBank/DDBJ whole genome shotgun (WGS) entry which is preliminary data.</text>
</comment>
<gene>
    <name evidence="8" type="ORF">B0T24DRAFT_538930</name>
</gene>
<dbReference type="GO" id="GO:0045944">
    <property type="term" value="P:positive regulation of transcription by RNA polymerase II"/>
    <property type="evidence" value="ECO:0007669"/>
    <property type="project" value="TreeGrafter"/>
</dbReference>
<keyword evidence="9" id="KW-1185">Reference proteome</keyword>
<dbReference type="Pfam" id="PF00172">
    <property type="entry name" value="Zn_clus"/>
    <property type="match status" value="1"/>
</dbReference>
<dbReference type="SMART" id="SM00066">
    <property type="entry name" value="GAL4"/>
    <property type="match status" value="1"/>
</dbReference>
<dbReference type="PROSITE" id="PS50048">
    <property type="entry name" value="ZN2_CY6_FUNGAL_2"/>
    <property type="match status" value="1"/>
</dbReference>
<keyword evidence="4" id="KW-0238">DNA-binding</keyword>
<dbReference type="GO" id="GO:0000981">
    <property type="term" value="F:DNA-binding transcription factor activity, RNA polymerase II-specific"/>
    <property type="evidence" value="ECO:0007669"/>
    <property type="project" value="InterPro"/>
</dbReference>
<evidence type="ECO:0000259" key="7">
    <source>
        <dbReference type="PROSITE" id="PS50048"/>
    </source>
</evidence>
<dbReference type="EMBL" id="JAULSN010000011">
    <property type="protein sequence ID" value="KAK3361387.1"/>
    <property type="molecule type" value="Genomic_DNA"/>
</dbReference>
<keyword evidence="2" id="KW-0862">Zinc</keyword>
<dbReference type="GO" id="GO:0005634">
    <property type="term" value="C:nucleus"/>
    <property type="evidence" value="ECO:0007669"/>
    <property type="project" value="UniProtKB-SubCell"/>
</dbReference>
<organism evidence="8 9">
    <name type="scientific">Lasiosphaeria ovina</name>
    <dbReference type="NCBI Taxonomy" id="92902"/>
    <lineage>
        <taxon>Eukaryota</taxon>
        <taxon>Fungi</taxon>
        <taxon>Dikarya</taxon>
        <taxon>Ascomycota</taxon>
        <taxon>Pezizomycotina</taxon>
        <taxon>Sordariomycetes</taxon>
        <taxon>Sordariomycetidae</taxon>
        <taxon>Sordariales</taxon>
        <taxon>Lasiosphaeriaceae</taxon>
        <taxon>Lasiosphaeria</taxon>
    </lineage>
</organism>
<dbReference type="Gene3D" id="4.10.240.10">
    <property type="entry name" value="Zn(2)-C6 fungal-type DNA-binding domain"/>
    <property type="match status" value="1"/>
</dbReference>
<reference evidence="8" key="1">
    <citation type="journal article" date="2023" name="Mol. Phylogenet. Evol.">
        <title>Genome-scale phylogeny and comparative genomics of the fungal order Sordariales.</title>
        <authorList>
            <person name="Hensen N."/>
            <person name="Bonometti L."/>
            <person name="Westerberg I."/>
            <person name="Brannstrom I.O."/>
            <person name="Guillou S."/>
            <person name="Cros-Aarteil S."/>
            <person name="Calhoun S."/>
            <person name="Haridas S."/>
            <person name="Kuo A."/>
            <person name="Mondo S."/>
            <person name="Pangilinan J."/>
            <person name="Riley R."/>
            <person name="LaButti K."/>
            <person name="Andreopoulos B."/>
            <person name="Lipzen A."/>
            <person name="Chen C."/>
            <person name="Yan M."/>
            <person name="Daum C."/>
            <person name="Ng V."/>
            <person name="Clum A."/>
            <person name="Steindorff A."/>
            <person name="Ohm R.A."/>
            <person name="Martin F."/>
            <person name="Silar P."/>
            <person name="Natvig D.O."/>
            <person name="Lalanne C."/>
            <person name="Gautier V."/>
            <person name="Ament-Velasquez S.L."/>
            <person name="Kruys A."/>
            <person name="Hutchinson M.I."/>
            <person name="Powell A.J."/>
            <person name="Barry K."/>
            <person name="Miller A.N."/>
            <person name="Grigoriev I.V."/>
            <person name="Debuchy R."/>
            <person name="Gladieux P."/>
            <person name="Hiltunen Thoren M."/>
            <person name="Johannesson H."/>
        </authorList>
    </citation>
    <scope>NUCLEOTIDE SEQUENCE</scope>
    <source>
        <strain evidence="8">CBS 958.72</strain>
    </source>
</reference>
<proteinExistence type="predicted"/>
<feature type="domain" description="Zn(2)-C6 fungal-type" evidence="7">
    <location>
        <begin position="12"/>
        <end position="40"/>
    </location>
</feature>
<sequence>MADPDGGVTQKRCWNCRSRKVACDRAVPACLNCQRRGQDCLGYGIKLSWPRANDEKRATRGDKHHVLPILPGNAVFINASNQDIEVWNSSLQTRGDAPKEPLAMTFSLDPFLDTHKYSALSQIISTSCEDMSDLYNLLIRMSLTSEAPPAVATRHAIAALSYQHLERRQEALAHHGKALSALQVSIDSLSQLMPRTDSVQAFQAMAASMLLNIYESLNFDASSLSWAIFFCGVKKIANLVHRPHTTYEGDPALILDWVFYHDTFYKFSIRHWPNKEDQQVQLAAQEKIISKAVFSPMRQIILKSSGCSLEMLDIICHVIDAVRDRDDPSHLSAEHLGIIRTLQLRLDRVKQVLQNQKPPAHPWEQRADLYRLAAYIYLERMALCRPRGDPKVASLIDQAMSLLSTLGICERPWPVFVIALEARTDEERRSIVDLLGTASDLKPLGSIPLLKRMIHAAWVQQDLGLGGDGGLDPLPVYNAVISGNRVPPAFT</sequence>
<evidence type="ECO:0000256" key="1">
    <source>
        <dbReference type="ARBA" id="ARBA00004123"/>
    </source>
</evidence>
<dbReference type="InterPro" id="IPR021858">
    <property type="entry name" value="Fun_TF"/>
</dbReference>
<keyword evidence="5" id="KW-0804">Transcription</keyword>
<dbReference type="SUPFAM" id="SSF57701">
    <property type="entry name" value="Zn2/Cys6 DNA-binding domain"/>
    <property type="match status" value="1"/>
</dbReference>
<protein>
    <submittedName>
        <fullName evidence="8">Fungal-specific transcription factor domain-containing protein</fullName>
    </submittedName>
</protein>
<dbReference type="AlphaFoldDB" id="A0AAE0MY92"/>
<evidence type="ECO:0000256" key="4">
    <source>
        <dbReference type="ARBA" id="ARBA00023125"/>
    </source>
</evidence>
<evidence type="ECO:0000256" key="3">
    <source>
        <dbReference type="ARBA" id="ARBA00023015"/>
    </source>
</evidence>